<dbReference type="InterPro" id="IPR019734">
    <property type="entry name" value="TPR_rpt"/>
</dbReference>
<dbReference type="AlphaFoldDB" id="A0A382PZ29"/>
<dbReference type="Pfam" id="PF13174">
    <property type="entry name" value="TPR_6"/>
    <property type="match status" value="2"/>
</dbReference>
<protein>
    <submittedName>
        <fullName evidence="1">Uncharacterized protein</fullName>
    </submittedName>
</protein>
<organism evidence="1">
    <name type="scientific">marine metagenome</name>
    <dbReference type="NCBI Taxonomy" id="408172"/>
    <lineage>
        <taxon>unclassified sequences</taxon>
        <taxon>metagenomes</taxon>
        <taxon>ecological metagenomes</taxon>
    </lineage>
</organism>
<evidence type="ECO:0000313" key="1">
    <source>
        <dbReference type="EMBL" id="SVC77241.1"/>
    </source>
</evidence>
<sequence>MRKTLYILTIIGIIIIGCGNNQTADELFSGAENARNEKDIKRALSNLDLLLIKYPDHVLAAKTQYLIGDIYMNDLRDFDSAIAAYVDVVNNFSGTNQEAQAQFMIGYIYANILNDNSQAELNYKNFLDRFPDHELAPSVQFELDYLGKDINEIDVLKHITS</sequence>
<dbReference type="InterPro" id="IPR011990">
    <property type="entry name" value="TPR-like_helical_dom_sf"/>
</dbReference>
<proteinExistence type="predicted"/>
<dbReference type="EMBL" id="UINC01110018">
    <property type="protein sequence ID" value="SVC77241.1"/>
    <property type="molecule type" value="Genomic_DNA"/>
</dbReference>
<reference evidence="1" key="1">
    <citation type="submission" date="2018-05" db="EMBL/GenBank/DDBJ databases">
        <authorList>
            <person name="Lanie J.A."/>
            <person name="Ng W.-L."/>
            <person name="Kazmierczak K.M."/>
            <person name="Andrzejewski T.M."/>
            <person name="Davidsen T.M."/>
            <person name="Wayne K.J."/>
            <person name="Tettelin H."/>
            <person name="Glass J.I."/>
            <person name="Rusch D."/>
            <person name="Podicherti R."/>
            <person name="Tsui H.-C.T."/>
            <person name="Winkler M.E."/>
        </authorList>
    </citation>
    <scope>NUCLEOTIDE SEQUENCE</scope>
</reference>
<dbReference type="PROSITE" id="PS51257">
    <property type="entry name" value="PROKAR_LIPOPROTEIN"/>
    <property type="match status" value="1"/>
</dbReference>
<dbReference type="Gene3D" id="1.25.40.10">
    <property type="entry name" value="Tetratricopeptide repeat domain"/>
    <property type="match status" value="1"/>
</dbReference>
<accession>A0A382PZ29</accession>
<gene>
    <name evidence="1" type="ORF">METZ01_LOCUS330095</name>
</gene>
<name>A0A382PZ29_9ZZZZ</name>
<dbReference type="SUPFAM" id="SSF48452">
    <property type="entry name" value="TPR-like"/>
    <property type="match status" value="1"/>
</dbReference>